<keyword evidence="2" id="KW-0677">Repeat</keyword>
<dbReference type="InterPro" id="IPR050173">
    <property type="entry name" value="ABC_transporter_C-like"/>
</dbReference>
<dbReference type="Gene3D" id="3.40.50.300">
    <property type="entry name" value="P-loop containing nucleotide triphosphate hydrolases"/>
    <property type="match status" value="1"/>
</dbReference>
<reference evidence="5 6" key="1">
    <citation type="submission" date="2013-11" db="EMBL/GenBank/DDBJ databases">
        <title>The Genome Sequence of Phytophthora parasitica P1976.</title>
        <authorList>
            <consortium name="The Broad Institute Genomics Platform"/>
            <person name="Russ C."/>
            <person name="Tyler B."/>
            <person name="Panabieres F."/>
            <person name="Shan W."/>
            <person name="Tripathy S."/>
            <person name="Grunwald N."/>
            <person name="Machado M."/>
            <person name="Johnson C.S."/>
            <person name="Walker B."/>
            <person name="Young S."/>
            <person name="Zeng Q."/>
            <person name="Gargeya S."/>
            <person name="Fitzgerald M."/>
            <person name="Haas B."/>
            <person name="Abouelleil A."/>
            <person name="Allen A.W."/>
            <person name="Alvarado L."/>
            <person name="Arachchi H.M."/>
            <person name="Berlin A.M."/>
            <person name="Chapman S.B."/>
            <person name="Gainer-Dewar J."/>
            <person name="Goldberg J."/>
            <person name="Griggs A."/>
            <person name="Gujja S."/>
            <person name="Hansen M."/>
            <person name="Howarth C."/>
            <person name="Imamovic A."/>
            <person name="Ireland A."/>
            <person name="Larimer J."/>
            <person name="McCowan C."/>
            <person name="Murphy C."/>
            <person name="Pearson M."/>
            <person name="Poon T.W."/>
            <person name="Priest M."/>
            <person name="Roberts A."/>
            <person name="Saif S."/>
            <person name="Shea T."/>
            <person name="Sisk P."/>
            <person name="Sykes S."/>
            <person name="Wortman J."/>
            <person name="Nusbaum C."/>
            <person name="Birren B."/>
        </authorList>
    </citation>
    <scope>NUCLEOTIDE SEQUENCE [LARGE SCALE GENOMIC DNA]</scope>
    <source>
        <strain evidence="5 6">P1976</strain>
    </source>
</reference>
<dbReference type="GO" id="GO:0005524">
    <property type="term" value="F:ATP binding"/>
    <property type="evidence" value="ECO:0007669"/>
    <property type="project" value="UniProtKB-KW"/>
</dbReference>
<dbReference type="SUPFAM" id="SSF52540">
    <property type="entry name" value="P-loop containing nucleoside triphosphate hydrolases"/>
    <property type="match status" value="1"/>
</dbReference>
<dbReference type="Proteomes" id="UP000028582">
    <property type="component" value="Unassembled WGS sequence"/>
</dbReference>
<comment type="caution">
    <text evidence="5">The sequence shown here is derived from an EMBL/GenBank/DDBJ whole genome shotgun (WGS) entry which is preliminary data.</text>
</comment>
<protein>
    <recommendedName>
        <fullName evidence="7">ABC transporter domain-containing protein</fullName>
    </recommendedName>
</protein>
<keyword evidence="4" id="KW-0067">ATP-binding</keyword>
<evidence type="ECO:0008006" key="7">
    <source>
        <dbReference type="Google" id="ProtNLM"/>
    </source>
</evidence>
<dbReference type="GO" id="GO:0042626">
    <property type="term" value="F:ATPase-coupled transmembrane transporter activity"/>
    <property type="evidence" value="ECO:0007669"/>
    <property type="project" value="TreeGrafter"/>
</dbReference>
<proteinExistence type="predicted"/>
<organism evidence="5 6">
    <name type="scientific">Phytophthora nicotianae P1976</name>
    <dbReference type="NCBI Taxonomy" id="1317066"/>
    <lineage>
        <taxon>Eukaryota</taxon>
        <taxon>Sar</taxon>
        <taxon>Stramenopiles</taxon>
        <taxon>Oomycota</taxon>
        <taxon>Peronosporomycetes</taxon>
        <taxon>Peronosporales</taxon>
        <taxon>Peronosporaceae</taxon>
        <taxon>Phytophthora</taxon>
    </lineage>
</organism>
<dbReference type="PANTHER" id="PTHR24223:SF443">
    <property type="entry name" value="MULTIDRUG-RESISTANCE LIKE PROTEIN 1, ISOFORM I"/>
    <property type="match status" value="1"/>
</dbReference>
<dbReference type="InterPro" id="IPR027417">
    <property type="entry name" value="P-loop_NTPase"/>
</dbReference>
<evidence type="ECO:0000256" key="4">
    <source>
        <dbReference type="ARBA" id="ARBA00022840"/>
    </source>
</evidence>
<evidence type="ECO:0000256" key="2">
    <source>
        <dbReference type="ARBA" id="ARBA00022737"/>
    </source>
</evidence>
<comment type="subcellular location">
    <subcellularLocation>
        <location evidence="1">Endomembrane system</location>
        <topology evidence="1">Multi-pass membrane protein</topology>
    </subcellularLocation>
</comment>
<gene>
    <name evidence="5" type="ORF">F444_05957</name>
</gene>
<accession>A0A081AKB5</accession>
<dbReference type="AlphaFoldDB" id="A0A081AKB5"/>
<evidence type="ECO:0000313" key="5">
    <source>
        <dbReference type="EMBL" id="ETO79326.1"/>
    </source>
</evidence>
<dbReference type="PANTHER" id="PTHR24223">
    <property type="entry name" value="ATP-BINDING CASSETTE SUB-FAMILY C"/>
    <property type="match status" value="1"/>
</dbReference>
<evidence type="ECO:0000313" key="6">
    <source>
        <dbReference type="Proteomes" id="UP000028582"/>
    </source>
</evidence>
<dbReference type="GO" id="GO:0016020">
    <property type="term" value="C:membrane"/>
    <property type="evidence" value="ECO:0007669"/>
    <property type="project" value="TreeGrafter"/>
</dbReference>
<dbReference type="EMBL" id="ANJA01001115">
    <property type="protein sequence ID" value="ETO79326.1"/>
    <property type="molecule type" value="Genomic_DNA"/>
</dbReference>
<evidence type="ECO:0000256" key="1">
    <source>
        <dbReference type="ARBA" id="ARBA00004127"/>
    </source>
</evidence>
<keyword evidence="3" id="KW-0547">Nucleotide-binding</keyword>
<name>A0A081AKB5_PHYNI</name>
<dbReference type="GO" id="GO:0012505">
    <property type="term" value="C:endomembrane system"/>
    <property type="evidence" value="ECO:0007669"/>
    <property type="project" value="UniProtKB-SubCell"/>
</dbReference>
<sequence length="103" mass="11057">MRFAISIAIDGAGISKIGLHDLCSNIAIIPQDIVLSLGAVRSDLDPFGQFLDEPNVCKARAAVEGDYLAARFHGLKDSNFSVSERQLVSIARALLKRSSGSNR</sequence>
<evidence type="ECO:0000256" key="3">
    <source>
        <dbReference type="ARBA" id="ARBA00022741"/>
    </source>
</evidence>